<keyword evidence="4" id="KW-1185">Reference proteome</keyword>
<dbReference type="Proteomes" id="UP000663866">
    <property type="component" value="Unassembled WGS sequence"/>
</dbReference>
<dbReference type="EMBL" id="CAJNRF010000059">
    <property type="protein sequence ID" value="CAF1933921.1"/>
    <property type="molecule type" value="Genomic_DNA"/>
</dbReference>
<evidence type="ECO:0000313" key="1">
    <source>
        <dbReference type="EMBL" id="CAF1933921.1"/>
    </source>
</evidence>
<evidence type="ECO:0000313" key="2">
    <source>
        <dbReference type="EMBL" id="CAF4141704.1"/>
    </source>
</evidence>
<reference evidence="1" key="1">
    <citation type="submission" date="2021-02" db="EMBL/GenBank/DDBJ databases">
        <authorList>
            <person name="Nowell W R."/>
        </authorList>
    </citation>
    <scope>NUCLEOTIDE SEQUENCE</scope>
</reference>
<organism evidence="1 3">
    <name type="scientific">Rotaria magnacalcarata</name>
    <dbReference type="NCBI Taxonomy" id="392030"/>
    <lineage>
        <taxon>Eukaryota</taxon>
        <taxon>Metazoa</taxon>
        <taxon>Spiralia</taxon>
        <taxon>Gnathifera</taxon>
        <taxon>Rotifera</taxon>
        <taxon>Eurotatoria</taxon>
        <taxon>Bdelloidea</taxon>
        <taxon>Philodinida</taxon>
        <taxon>Philodinidae</taxon>
        <taxon>Rotaria</taxon>
    </lineage>
</organism>
<comment type="caution">
    <text evidence="1">The sequence shown here is derived from an EMBL/GenBank/DDBJ whole genome shotgun (WGS) entry which is preliminary data.</text>
</comment>
<accession>A0A816LBT6</accession>
<dbReference type="Proteomes" id="UP000663856">
    <property type="component" value="Unassembled WGS sequence"/>
</dbReference>
<dbReference type="EMBL" id="CAJOBG010005157">
    <property type="protein sequence ID" value="CAF4141704.1"/>
    <property type="molecule type" value="Genomic_DNA"/>
</dbReference>
<proteinExistence type="predicted"/>
<protein>
    <submittedName>
        <fullName evidence="1">Uncharacterized protein</fullName>
    </submittedName>
</protein>
<dbReference type="AlphaFoldDB" id="A0A816LBT6"/>
<sequence>MLYLILLFILGIISYIVYKKHSRSVKVSSDVPQYDHAIIIEGSIGGMVTAAYLSKYFKRITIIECDDVISDTLLKSTPQEVLYYCCRLESPRSIGRSGVSQIYQLHVLEGEGYNISIKLFPHL</sequence>
<evidence type="ECO:0000313" key="4">
    <source>
        <dbReference type="Proteomes" id="UP000663866"/>
    </source>
</evidence>
<name>A0A816LBT6_9BILA</name>
<gene>
    <name evidence="2" type="ORF">OVN521_LOCUS23107</name>
    <name evidence="1" type="ORF">WKI299_LOCUS1036</name>
</gene>
<evidence type="ECO:0000313" key="3">
    <source>
        <dbReference type="Proteomes" id="UP000663856"/>
    </source>
</evidence>